<evidence type="ECO:0000256" key="5">
    <source>
        <dbReference type="ARBA" id="ARBA00022842"/>
    </source>
</evidence>
<evidence type="ECO:0000313" key="8">
    <source>
        <dbReference type="EMBL" id="ACV05304.1"/>
    </source>
</evidence>
<dbReference type="RefSeq" id="WP_012801722.1">
    <property type="nucleotide sequence ID" value="NC_013169.1"/>
</dbReference>
<dbReference type="PANTHER" id="PTHR38826">
    <property type="entry name" value="RIBONUCLEASE VAPC13"/>
    <property type="match status" value="1"/>
</dbReference>
<evidence type="ECO:0000256" key="4">
    <source>
        <dbReference type="ARBA" id="ARBA00022801"/>
    </source>
</evidence>
<keyword evidence="1 6" id="KW-1277">Toxin-antitoxin system</keyword>
<keyword evidence="3 6" id="KW-0479">Metal-binding</keyword>
<dbReference type="InterPro" id="IPR022907">
    <property type="entry name" value="VapC_family"/>
</dbReference>
<dbReference type="GO" id="GO:0090729">
    <property type="term" value="F:toxin activity"/>
    <property type="evidence" value="ECO:0007669"/>
    <property type="project" value="UniProtKB-KW"/>
</dbReference>
<dbReference type="eggNOG" id="COG1848">
    <property type="taxonomic scope" value="Bacteria"/>
</dbReference>
<dbReference type="Pfam" id="PF01850">
    <property type="entry name" value="PIN"/>
    <property type="match status" value="1"/>
</dbReference>
<dbReference type="InterPro" id="IPR029060">
    <property type="entry name" value="PIN-like_dom_sf"/>
</dbReference>
<protein>
    <recommendedName>
        <fullName evidence="6">Ribonuclease VapC</fullName>
        <shortName evidence="6">RNase VapC</shortName>
        <ecNumber evidence="6">3.1.-.-</ecNumber>
    </recommendedName>
    <alternativeName>
        <fullName evidence="6">Toxin VapC</fullName>
    </alternativeName>
</protein>
<feature type="binding site" evidence="6">
    <location>
        <position position="99"/>
    </location>
    <ligand>
        <name>Mg(2+)</name>
        <dbReference type="ChEBI" id="CHEBI:18420"/>
    </ligand>
</feature>
<dbReference type="Gene3D" id="3.40.50.1010">
    <property type="entry name" value="5'-nuclease"/>
    <property type="match status" value="1"/>
</dbReference>
<evidence type="ECO:0000256" key="6">
    <source>
        <dbReference type="HAMAP-Rule" id="MF_00265"/>
    </source>
</evidence>
<evidence type="ECO:0000256" key="2">
    <source>
        <dbReference type="ARBA" id="ARBA00022722"/>
    </source>
</evidence>
<reference evidence="8 9" key="1">
    <citation type="journal article" date="2009" name="Stand. Genomic Sci.">
        <title>Complete genome sequence of Kytococcus sedentarius type strain (541).</title>
        <authorList>
            <person name="Sims D."/>
            <person name="Brettin T."/>
            <person name="Detter J.C."/>
            <person name="Han C."/>
            <person name="Lapidus A."/>
            <person name="Copeland A."/>
            <person name="Glavina Del Rio T."/>
            <person name="Nolan M."/>
            <person name="Chen F."/>
            <person name="Lucas S."/>
            <person name="Tice H."/>
            <person name="Cheng J.F."/>
            <person name="Bruce D."/>
            <person name="Goodwin L."/>
            <person name="Pitluck S."/>
            <person name="Ovchinnikova G."/>
            <person name="Pati A."/>
            <person name="Ivanova N."/>
            <person name="Mavrommatis K."/>
            <person name="Chen A."/>
            <person name="Palaniappan K."/>
            <person name="D'haeseleer P."/>
            <person name="Chain P."/>
            <person name="Bristow J."/>
            <person name="Eisen J.A."/>
            <person name="Markowitz V."/>
            <person name="Hugenholtz P."/>
            <person name="Schneider S."/>
            <person name="Goker M."/>
            <person name="Pukall R."/>
            <person name="Kyrpides N.C."/>
            <person name="Klenk H.P."/>
        </authorList>
    </citation>
    <scope>NUCLEOTIDE SEQUENCE [LARGE SCALE GENOMIC DNA]</scope>
    <source>
        <strain evidence="9">ATCC 14392 / DSM 20547 / JCM 11482 / CCUG 33030 / NBRC 15357 / NCTC 11040 / CCM 314 / 541</strain>
    </source>
</reference>
<keyword evidence="5 6" id="KW-0460">Magnesium</keyword>
<keyword evidence="2 6" id="KW-0540">Nuclease</keyword>
<accession>C7NJH4</accession>
<dbReference type="AlphaFoldDB" id="C7NJH4"/>
<dbReference type="GO" id="GO:0000287">
    <property type="term" value="F:magnesium ion binding"/>
    <property type="evidence" value="ECO:0007669"/>
    <property type="project" value="UniProtKB-UniRule"/>
</dbReference>
<dbReference type="GO" id="GO:0016787">
    <property type="term" value="F:hydrolase activity"/>
    <property type="evidence" value="ECO:0007669"/>
    <property type="project" value="UniProtKB-KW"/>
</dbReference>
<evidence type="ECO:0000313" key="9">
    <source>
        <dbReference type="Proteomes" id="UP000006666"/>
    </source>
</evidence>
<dbReference type="HAMAP" id="MF_00265">
    <property type="entry name" value="VapC_Nob1"/>
    <property type="match status" value="1"/>
</dbReference>
<keyword evidence="4 6" id="KW-0378">Hydrolase</keyword>
<dbReference type="EC" id="3.1.-.-" evidence="6"/>
<dbReference type="HOGENOM" id="CLU_1862561_0_0_11"/>
<comment type="similarity">
    <text evidence="6">Belongs to the PINc/VapC protein family.</text>
</comment>
<comment type="function">
    <text evidence="6">Toxic component of a toxin-antitoxin (TA) system. An RNase.</text>
</comment>
<organism evidence="8 9">
    <name type="scientific">Kytococcus sedentarius (strain ATCC 14392 / DSM 20547 / JCM 11482 / CCUG 33030 / NBRC 15357 / NCTC 11040 / CCM 314 / 541)</name>
    <name type="common">Micrococcus sedentarius</name>
    <dbReference type="NCBI Taxonomy" id="478801"/>
    <lineage>
        <taxon>Bacteria</taxon>
        <taxon>Bacillati</taxon>
        <taxon>Actinomycetota</taxon>
        <taxon>Actinomycetes</taxon>
        <taxon>Micrococcales</taxon>
        <taxon>Kytococcaceae</taxon>
        <taxon>Kytococcus</taxon>
    </lineage>
</organism>
<evidence type="ECO:0000256" key="3">
    <source>
        <dbReference type="ARBA" id="ARBA00022723"/>
    </source>
</evidence>
<dbReference type="Proteomes" id="UP000006666">
    <property type="component" value="Chromosome"/>
</dbReference>
<dbReference type="InterPro" id="IPR002716">
    <property type="entry name" value="PIN_dom"/>
</dbReference>
<keyword evidence="9" id="KW-1185">Reference proteome</keyword>
<gene>
    <name evidence="6" type="primary">vapC</name>
    <name evidence="8" type="ordered locus">Ksed_02190</name>
</gene>
<dbReference type="KEGG" id="kse:Ksed_02190"/>
<dbReference type="STRING" id="478801.Ksed_02190"/>
<dbReference type="InterPro" id="IPR052106">
    <property type="entry name" value="PINc/VapC_TA"/>
</dbReference>
<feature type="binding site" evidence="6">
    <location>
        <position position="7"/>
    </location>
    <ligand>
        <name>Mg(2+)</name>
        <dbReference type="ChEBI" id="CHEBI:18420"/>
    </ligand>
</feature>
<feature type="domain" description="PIN" evidence="7">
    <location>
        <begin position="4"/>
        <end position="126"/>
    </location>
</feature>
<comment type="cofactor">
    <cofactor evidence="6">
        <name>Mg(2+)</name>
        <dbReference type="ChEBI" id="CHEBI:18420"/>
    </cofactor>
</comment>
<dbReference type="SUPFAM" id="SSF88723">
    <property type="entry name" value="PIN domain-like"/>
    <property type="match status" value="1"/>
</dbReference>
<name>C7NJH4_KYTSD</name>
<dbReference type="PANTHER" id="PTHR38826:SF5">
    <property type="entry name" value="RIBONUCLEASE VAPC13"/>
    <property type="match status" value="1"/>
</dbReference>
<evidence type="ECO:0000259" key="7">
    <source>
        <dbReference type="Pfam" id="PF01850"/>
    </source>
</evidence>
<dbReference type="GO" id="GO:0004540">
    <property type="term" value="F:RNA nuclease activity"/>
    <property type="evidence" value="ECO:0007669"/>
    <property type="project" value="InterPro"/>
</dbReference>
<proteinExistence type="inferred from homology"/>
<sequence>MTAVFIDSTILLHAAGGDHAMRAPSRRWLEAAASGGMALHASVEAGQEFLFHRLRKSTPEQATAQFGLIDGLITWHPFDEEVLRRSVALAATGALGGRDAMHAATALAAGFTEIVSADRDFDKVPGLARRDPGDLPD</sequence>
<keyword evidence="6" id="KW-0800">Toxin</keyword>
<evidence type="ECO:0000256" key="1">
    <source>
        <dbReference type="ARBA" id="ARBA00022649"/>
    </source>
</evidence>
<dbReference type="EMBL" id="CP001686">
    <property type="protein sequence ID" value="ACV05304.1"/>
    <property type="molecule type" value="Genomic_DNA"/>
</dbReference>